<sequence>MIVVYHKNNKVVHIECQGNNISFENTSISKILFQLAEKHQEKWIIWCHVNEKENLNFDRFDIIFYHQKIMTSYNVLQNTFLPEAIGYVEETPFIKINKEVKYPTWQMSSIAGGIHASVLFALKDEVFPDNNFDYFLNSFAKLAMPKGLFCYSDPELLKKNSQTEQKIKKNDYTLFRFVKQHYKSSWVFLLFLDLFLYEKKVLVLPMLFSLFFSKRELKNDSLVKIQAQSVKKVIHTKTIDVLIPTIGRKQFLYDTLKDLSKQTLIPENVIIVEQNPEIASVSELNYIQNEYWPFKIKHIFTHQPGACNARNLALAEVKSEWIFMADDDIRLDADFLERSFSFIEKQGAEQVTFGCYAPDYAEKSKIKEILQWSGFGSGCSIVKSVNVKSIIYNTGFEFGYGEDSDFGMQLRNSGFDILFSPVPEIIHLKAPMGGFRTKPVLAWHKDIIQPKPSPTIMLYKMLNLSKEQVNGYKTVLFFKYYKFQGIKNPINYYKNFRKQWGKSVFWANQLNKK</sequence>
<comment type="caution">
    <text evidence="2">The sequence shown here is derived from an EMBL/GenBank/DDBJ whole genome shotgun (WGS) entry which is preliminary data.</text>
</comment>
<evidence type="ECO:0000259" key="1">
    <source>
        <dbReference type="Pfam" id="PF00535"/>
    </source>
</evidence>
<reference evidence="3" key="1">
    <citation type="journal article" date="2019" name="Int. J. Syst. Evol. Microbiol.">
        <title>The Global Catalogue of Microorganisms (GCM) 10K type strain sequencing project: providing services to taxonomists for standard genome sequencing and annotation.</title>
        <authorList>
            <consortium name="The Broad Institute Genomics Platform"/>
            <consortium name="The Broad Institute Genome Sequencing Center for Infectious Disease"/>
            <person name="Wu L."/>
            <person name="Ma J."/>
        </authorList>
    </citation>
    <scope>NUCLEOTIDE SEQUENCE [LARGE SCALE GENOMIC DNA]</scope>
    <source>
        <strain evidence="3">JCM 17337</strain>
    </source>
</reference>
<dbReference type="Proteomes" id="UP001500748">
    <property type="component" value="Unassembled WGS sequence"/>
</dbReference>
<protein>
    <submittedName>
        <fullName evidence="2">Glycosyltransferase family A protein</fullName>
    </submittedName>
</protein>
<dbReference type="Pfam" id="PF00535">
    <property type="entry name" value="Glycos_transf_2"/>
    <property type="match status" value="1"/>
</dbReference>
<organism evidence="2 3">
    <name type="scientific">Flavobacterium ginsengiterrae</name>
    <dbReference type="NCBI Taxonomy" id="871695"/>
    <lineage>
        <taxon>Bacteria</taxon>
        <taxon>Pseudomonadati</taxon>
        <taxon>Bacteroidota</taxon>
        <taxon>Flavobacteriia</taxon>
        <taxon>Flavobacteriales</taxon>
        <taxon>Flavobacteriaceae</taxon>
        <taxon>Flavobacterium</taxon>
    </lineage>
</organism>
<dbReference type="InterPro" id="IPR001173">
    <property type="entry name" value="Glyco_trans_2-like"/>
</dbReference>
<proteinExistence type="predicted"/>
<dbReference type="Gene3D" id="3.90.550.10">
    <property type="entry name" value="Spore Coat Polysaccharide Biosynthesis Protein SpsA, Chain A"/>
    <property type="match status" value="1"/>
</dbReference>
<evidence type="ECO:0000313" key="3">
    <source>
        <dbReference type="Proteomes" id="UP001500748"/>
    </source>
</evidence>
<dbReference type="PANTHER" id="PTHR43685">
    <property type="entry name" value="GLYCOSYLTRANSFERASE"/>
    <property type="match status" value="1"/>
</dbReference>
<dbReference type="InterPro" id="IPR029044">
    <property type="entry name" value="Nucleotide-diphossugar_trans"/>
</dbReference>
<dbReference type="PANTHER" id="PTHR43685:SF2">
    <property type="entry name" value="GLYCOSYLTRANSFERASE 2-LIKE DOMAIN-CONTAINING PROTEIN"/>
    <property type="match status" value="1"/>
</dbReference>
<accession>A0ABP7H6U4</accession>
<dbReference type="RefSeq" id="WP_345146445.1">
    <property type="nucleotide sequence ID" value="NZ_BAABDU010000007.1"/>
</dbReference>
<keyword evidence="3" id="KW-1185">Reference proteome</keyword>
<dbReference type="InterPro" id="IPR050834">
    <property type="entry name" value="Glycosyltransf_2"/>
</dbReference>
<name>A0ABP7H6U4_9FLAO</name>
<feature type="domain" description="Glycosyltransferase 2-like" evidence="1">
    <location>
        <begin position="241"/>
        <end position="369"/>
    </location>
</feature>
<dbReference type="EMBL" id="BAABDU010000007">
    <property type="protein sequence ID" value="GAA3779759.1"/>
    <property type="molecule type" value="Genomic_DNA"/>
</dbReference>
<evidence type="ECO:0000313" key="2">
    <source>
        <dbReference type="EMBL" id="GAA3779759.1"/>
    </source>
</evidence>
<dbReference type="CDD" id="cd00761">
    <property type="entry name" value="Glyco_tranf_GTA_type"/>
    <property type="match status" value="1"/>
</dbReference>
<gene>
    <name evidence="2" type="ORF">GCM10022423_39800</name>
</gene>
<dbReference type="SUPFAM" id="SSF53448">
    <property type="entry name" value="Nucleotide-diphospho-sugar transferases"/>
    <property type="match status" value="1"/>
</dbReference>